<reference evidence="2 3" key="1">
    <citation type="submission" date="2021-07" db="EMBL/GenBank/DDBJ databases">
        <title>The Aristolochia fimbriata genome: insights into angiosperm evolution, floral development and chemical biosynthesis.</title>
        <authorList>
            <person name="Jiao Y."/>
        </authorList>
    </citation>
    <scope>NUCLEOTIDE SEQUENCE [LARGE SCALE GENOMIC DNA]</scope>
    <source>
        <strain evidence="2">IBCAS-2021</strain>
        <tissue evidence="2">Leaf</tissue>
    </source>
</reference>
<comment type="caution">
    <text evidence="2">The sequence shown here is derived from an EMBL/GenBank/DDBJ whole genome shotgun (WGS) entry which is preliminary data.</text>
</comment>
<protein>
    <submittedName>
        <fullName evidence="2">Uncharacterized protein</fullName>
    </submittedName>
</protein>
<evidence type="ECO:0000313" key="2">
    <source>
        <dbReference type="EMBL" id="KAG9453059.1"/>
    </source>
</evidence>
<dbReference type="EMBL" id="JAINDJ010000003">
    <property type="protein sequence ID" value="KAG9453059.1"/>
    <property type="molecule type" value="Genomic_DNA"/>
</dbReference>
<dbReference type="PANTHER" id="PTHR37078">
    <property type="entry name" value="NODULE CYSTEINE-RICH (NCR) SECRETED PEPTIDE"/>
    <property type="match status" value="1"/>
</dbReference>
<accession>A0AAV7EX11</accession>
<evidence type="ECO:0000313" key="3">
    <source>
        <dbReference type="Proteomes" id="UP000825729"/>
    </source>
</evidence>
<evidence type="ECO:0000256" key="1">
    <source>
        <dbReference type="SAM" id="SignalP"/>
    </source>
</evidence>
<keyword evidence="1" id="KW-0732">Signal</keyword>
<dbReference type="AlphaFoldDB" id="A0AAV7EX11"/>
<organism evidence="2 3">
    <name type="scientific">Aristolochia fimbriata</name>
    <name type="common">White veined hardy Dutchman's pipe vine</name>
    <dbReference type="NCBI Taxonomy" id="158543"/>
    <lineage>
        <taxon>Eukaryota</taxon>
        <taxon>Viridiplantae</taxon>
        <taxon>Streptophyta</taxon>
        <taxon>Embryophyta</taxon>
        <taxon>Tracheophyta</taxon>
        <taxon>Spermatophyta</taxon>
        <taxon>Magnoliopsida</taxon>
        <taxon>Magnoliidae</taxon>
        <taxon>Piperales</taxon>
        <taxon>Aristolochiaceae</taxon>
        <taxon>Aristolochia</taxon>
    </lineage>
</organism>
<dbReference type="Proteomes" id="UP000825729">
    <property type="component" value="Unassembled WGS sequence"/>
</dbReference>
<proteinExistence type="predicted"/>
<feature type="chain" id="PRO_5043540872" evidence="1">
    <location>
        <begin position="31"/>
        <end position="84"/>
    </location>
</feature>
<name>A0AAV7EX11_ARIFI</name>
<sequence length="84" mass="9307">MANISNKCIFSLLMLLFILFAAHSPMVVQARPLPSSQQQRYLKVLSTLGIMCRCCDGSEGECTSTWEGSCSNLDCSPWRSSSRL</sequence>
<feature type="signal peptide" evidence="1">
    <location>
        <begin position="1"/>
        <end position="30"/>
    </location>
</feature>
<keyword evidence="3" id="KW-1185">Reference proteome</keyword>
<gene>
    <name evidence="2" type="ORF">H6P81_005963</name>
</gene>
<dbReference type="PANTHER" id="PTHR37078:SF6">
    <property type="entry name" value="NODULE CYSTEINE-RICH (NCR) SECRETED PEPTIDE"/>
    <property type="match status" value="1"/>
</dbReference>